<dbReference type="InterPro" id="IPR023214">
    <property type="entry name" value="HAD_sf"/>
</dbReference>
<proteinExistence type="predicted"/>
<dbReference type="PANTHER" id="PTHR28181:SF1">
    <property type="entry name" value="COLD TOLERANCE PROTEIN 1"/>
    <property type="match status" value="1"/>
</dbReference>
<name>A0A5J5ERX3_9PEZI</name>
<dbReference type="Proteomes" id="UP000326924">
    <property type="component" value="Unassembled WGS sequence"/>
</dbReference>
<evidence type="ECO:0000313" key="1">
    <source>
        <dbReference type="EMBL" id="KAA8900834.1"/>
    </source>
</evidence>
<dbReference type="PANTHER" id="PTHR28181">
    <property type="entry name" value="UPF0655 PROTEIN YCR015C"/>
    <property type="match status" value="1"/>
</dbReference>
<dbReference type="FunCoup" id="A0A5J5ERX3">
    <property type="interactions" value="18"/>
</dbReference>
<dbReference type="InParanoid" id="A0A5J5ERX3"/>
<protein>
    <submittedName>
        <fullName evidence="1">HAD-like domain-containing protein</fullName>
    </submittedName>
</protein>
<dbReference type="Gene3D" id="3.40.50.1000">
    <property type="entry name" value="HAD superfamily/HAD-like"/>
    <property type="match status" value="1"/>
</dbReference>
<reference evidence="1 2" key="1">
    <citation type="submission" date="2019-09" db="EMBL/GenBank/DDBJ databases">
        <title>Draft genome of the ectomycorrhizal ascomycete Sphaerosporella brunnea.</title>
        <authorList>
            <consortium name="DOE Joint Genome Institute"/>
            <person name="Benucci G.M."/>
            <person name="Marozzi G."/>
            <person name="Antonielli L."/>
            <person name="Sanchez S."/>
            <person name="Marco P."/>
            <person name="Wang X."/>
            <person name="Falini L.B."/>
            <person name="Barry K."/>
            <person name="Haridas S."/>
            <person name="Lipzen A."/>
            <person name="Labutti K."/>
            <person name="Grigoriev I.V."/>
            <person name="Murat C."/>
            <person name="Martin F."/>
            <person name="Albertini E."/>
            <person name="Donnini D."/>
            <person name="Bonito G."/>
        </authorList>
    </citation>
    <scope>NUCLEOTIDE SEQUENCE [LARGE SCALE GENOMIC DNA]</scope>
    <source>
        <strain evidence="1 2">Sb_GMNB300</strain>
    </source>
</reference>
<keyword evidence="2" id="KW-1185">Reference proteome</keyword>
<organism evidence="1 2">
    <name type="scientific">Sphaerosporella brunnea</name>
    <dbReference type="NCBI Taxonomy" id="1250544"/>
    <lineage>
        <taxon>Eukaryota</taxon>
        <taxon>Fungi</taxon>
        <taxon>Dikarya</taxon>
        <taxon>Ascomycota</taxon>
        <taxon>Pezizomycotina</taxon>
        <taxon>Pezizomycetes</taxon>
        <taxon>Pezizales</taxon>
        <taxon>Pyronemataceae</taxon>
        <taxon>Sphaerosporella</taxon>
    </lineage>
</organism>
<dbReference type="SUPFAM" id="SSF56784">
    <property type="entry name" value="HAD-like"/>
    <property type="match status" value="1"/>
</dbReference>
<dbReference type="OrthoDB" id="10255128at2759"/>
<dbReference type="Pfam" id="PF12710">
    <property type="entry name" value="HAD"/>
    <property type="match status" value="1"/>
</dbReference>
<dbReference type="EMBL" id="VXIS01000149">
    <property type="protein sequence ID" value="KAA8900834.1"/>
    <property type="molecule type" value="Genomic_DNA"/>
</dbReference>
<dbReference type="InterPro" id="IPR050849">
    <property type="entry name" value="HAD-like_hydrolase_phosphatase"/>
</dbReference>
<accession>A0A5J5ERX3</accession>
<gene>
    <name evidence="1" type="ORF">FN846DRAFT_781486</name>
</gene>
<evidence type="ECO:0000313" key="2">
    <source>
        <dbReference type="Proteomes" id="UP000326924"/>
    </source>
</evidence>
<dbReference type="AlphaFoldDB" id="A0A5J5ERX3"/>
<dbReference type="InterPro" id="IPR036412">
    <property type="entry name" value="HAD-like_sf"/>
</dbReference>
<comment type="caution">
    <text evidence="1">The sequence shown here is derived from an EMBL/GenBank/DDBJ whole genome shotgun (WGS) entry which is preliminary data.</text>
</comment>
<sequence length="276" mass="30069">MSRITHLLLDFDETLTISDTITALASTAYHLRPSHLPPLPPWQHFVDAYTRDYTAHTRLHPKSSRKTKAQEFAFLDSLLPVESASIRRIEAAGVFKGLRSGDVEKAGESVRLREGAGRVFEAAKKRGVRTTVLSVNWSRAWIRGALEKAAPGGLEVVSNDLCTDESGVATGMLSRPVGGDVGIWTAGHKERCMRSCCCDEQDGVTVYVGDSCTDLMCLLLADVGVVVGDKLDEVCGRIGVAVVEGLDRADEKQAGQVLYKVSDLETLGRWIETHSE</sequence>